<evidence type="ECO:0000313" key="3">
    <source>
        <dbReference type="Proteomes" id="UP001189429"/>
    </source>
</evidence>
<organism evidence="2 3">
    <name type="scientific">Prorocentrum cordatum</name>
    <dbReference type="NCBI Taxonomy" id="2364126"/>
    <lineage>
        <taxon>Eukaryota</taxon>
        <taxon>Sar</taxon>
        <taxon>Alveolata</taxon>
        <taxon>Dinophyceae</taxon>
        <taxon>Prorocentrales</taxon>
        <taxon>Prorocentraceae</taxon>
        <taxon>Prorocentrum</taxon>
    </lineage>
</organism>
<dbReference type="Proteomes" id="UP001189429">
    <property type="component" value="Unassembled WGS sequence"/>
</dbReference>
<sequence length="927" mass="99205">WVKGADWQLRILLTPCSESDFESAMETEPPAGANRAGQLRFAITPDGDAHPHALTAPGLSGAAALDDENHIIQESAAGAVLRKIAKVHGHDWQPSPMELFAALEVARVSPQPSPDGGSRSSGARPGARRRLAGEQPIVSGATQTGSIDAGYEHQPDAAPNVWIVKGPSGNASVHTIIGNAAVDEHAAIAGFAAARQGDEVLLLKEGAAAEANADLDARALSVETAADGERRRNFRESAELLTESHWDGWPIRGPRTTAWRAQFIAEQDQHPRSRHAKWRHERGLGASDTGVGVHELAMRFLEISACFDQLNITELACVELLMRKVQLAEWRHRERLTSRAGSDDLLEDEFLYLGTGETRGLIMVAPGLQGHISQELRRECATAKERRRVRAERMAARPPGGRASGGAAGASGTTELEKKAARQAEEIRRLQAVEGGRGAAIPAAELGGVPRSVRSRLRRRGHVHTLAGDVVDTLNSLCGLCGARPGYVQEPEQRATYQEGNVALPDLGDAPSIRPCSDPALVSDPVAYAKFVGDPVDAGAAACGPKGPHTVGIFLVRKTSGQLRPIIDARLVNSRFVDPHHTVLATQGSWQSLETPEGGLLHVAQLDVDSAFYRIDLPPGLDQYLLLPAALFSAFEKVRPDLAKLIDPACHSLYFCQELVTGAVLASGFGAEQWVRGRHSTSPIAEVNAAAVHVDGVAVVGASTDVNADCEKVEWALTARDLLCKGVVAAGPDQKFSGLVFDAESGIASLPRERMWKTRLALIEAASAPYLTGKQGRSSGSSATAPGGALLRRELLAVFQLGHIFAREAGPPRWRAWSGVRRELLDAANLILFAFMDSRRPFSDRALATDASRGGSVAGAFGAAERTVTRSAARDVMAQAERWRYATEDMITARQHALQKTDVSPIIPPVSSITDFSSVSFDFVGMK</sequence>
<protein>
    <recommendedName>
        <fullName evidence="4">Reverse transcriptase domain-containing protein</fullName>
    </recommendedName>
</protein>
<name>A0ABN9UPE0_9DINO</name>
<feature type="non-terminal residue" evidence="2">
    <location>
        <position position="927"/>
    </location>
</feature>
<evidence type="ECO:0008006" key="4">
    <source>
        <dbReference type="Google" id="ProtNLM"/>
    </source>
</evidence>
<proteinExistence type="predicted"/>
<dbReference type="Gene3D" id="3.30.70.270">
    <property type="match status" value="1"/>
</dbReference>
<dbReference type="InterPro" id="IPR043128">
    <property type="entry name" value="Rev_trsase/Diguanyl_cyclase"/>
</dbReference>
<keyword evidence="3" id="KW-1185">Reference proteome</keyword>
<dbReference type="Gene3D" id="3.10.10.10">
    <property type="entry name" value="HIV Type 1 Reverse Transcriptase, subunit A, domain 1"/>
    <property type="match status" value="1"/>
</dbReference>
<feature type="non-terminal residue" evidence="2">
    <location>
        <position position="1"/>
    </location>
</feature>
<comment type="caution">
    <text evidence="2">The sequence shown here is derived from an EMBL/GenBank/DDBJ whole genome shotgun (WGS) entry which is preliminary data.</text>
</comment>
<evidence type="ECO:0000313" key="2">
    <source>
        <dbReference type="EMBL" id="CAK0861612.1"/>
    </source>
</evidence>
<accession>A0ABN9UPE0</accession>
<feature type="region of interest" description="Disordered" evidence="1">
    <location>
        <begin position="108"/>
        <end position="153"/>
    </location>
</feature>
<dbReference type="SUPFAM" id="SSF56672">
    <property type="entry name" value="DNA/RNA polymerases"/>
    <property type="match status" value="1"/>
</dbReference>
<gene>
    <name evidence="2" type="ORF">PCOR1329_LOCUS50230</name>
</gene>
<feature type="compositionally biased region" description="Low complexity" evidence="1">
    <location>
        <begin position="114"/>
        <end position="125"/>
    </location>
</feature>
<feature type="region of interest" description="Disordered" evidence="1">
    <location>
        <begin position="391"/>
        <end position="422"/>
    </location>
</feature>
<reference evidence="2" key="1">
    <citation type="submission" date="2023-10" db="EMBL/GenBank/DDBJ databases">
        <authorList>
            <person name="Chen Y."/>
            <person name="Shah S."/>
            <person name="Dougan E. K."/>
            <person name="Thang M."/>
            <person name="Chan C."/>
        </authorList>
    </citation>
    <scope>NUCLEOTIDE SEQUENCE [LARGE SCALE GENOMIC DNA]</scope>
</reference>
<dbReference type="EMBL" id="CAUYUJ010016076">
    <property type="protein sequence ID" value="CAK0861612.1"/>
    <property type="molecule type" value="Genomic_DNA"/>
</dbReference>
<dbReference type="InterPro" id="IPR043502">
    <property type="entry name" value="DNA/RNA_pol_sf"/>
</dbReference>
<evidence type="ECO:0000256" key="1">
    <source>
        <dbReference type="SAM" id="MobiDB-lite"/>
    </source>
</evidence>